<dbReference type="PROSITE" id="PS00479">
    <property type="entry name" value="ZF_DAG_PE_1"/>
    <property type="match status" value="1"/>
</dbReference>
<dbReference type="GO" id="GO:0046872">
    <property type="term" value="F:metal ion binding"/>
    <property type="evidence" value="ECO:0007669"/>
    <property type="project" value="UniProtKB-KW"/>
</dbReference>
<gene>
    <name evidence="5" type="ORF">FEM48_Zijuj09G0194400</name>
</gene>
<dbReference type="PROSITE" id="PS50081">
    <property type="entry name" value="ZF_DAG_PE_2"/>
    <property type="match status" value="1"/>
</dbReference>
<keyword evidence="1" id="KW-0479">Metal-binding</keyword>
<evidence type="ECO:0000259" key="4">
    <source>
        <dbReference type="PROSITE" id="PS50081"/>
    </source>
</evidence>
<reference evidence="5" key="1">
    <citation type="journal article" date="2021" name="Front. Plant Sci.">
        <title>Chromosome-Scale Genome Assembly for Chinese Sour Jujube and Insights Into Its Genome Evolution and Domestication Signature.</title>
        <authorList>
            <person name="Shen L.-Y."/>
            <person name="Luo H."/>
            <person name="Wang X.-L."/>
            <person name="Wang X.-M."/>
            <person name="Qiu X.-J."/>
            <person name="Liu H."/>
            <person name="Zhou S.-S."/>
            <person name="Jia K.-H."/>
            <person name="Nie S."/>
            <person name="Bao Y.-T."/>
            <person name="Zhang R.-G."/>
            <person name="Yun Q.-Z."/>
            <person name="Chai Y.-H."/>
            <person name="Lu J.-Y."/>
            <person name="Li Y."/>
            <person name="Zhao S.-W."/>
            <person name="Mao J.-F."/>
            <person name="Jia S.-G."/>
            <person name="Mao Y.-M."/>
        </authorList>
    </citation>
    <scope>NUCLEOTIDE SEQUENCE</scope>
    <source>
        <strain evidence="5">AT0</strain>
        <tissue evidence="5">Leaf</tissue>
    </source>
</reference>
<dbReference type="InterPro" id="IPR046349">
    <property type="entry name" value="C1-like_sf"/>
</dbReference>
<comment type="caution">
    <text evidence="5">The sequence shown here is derived from an EMBL/GenBank/DDBJ whole genome shotgun (WGS) entry which is preliminary data.</text>
</comment>
<keyword evidence="2" id="KW-0677">Repeat</keyword>
<dbReference type="InterPro" id="IPR002219">
    <property type="entry name" value="PKC_DAG/PE"/>
</dbReference>
<feature type="domain" description="Phorbol-ester/DAG-type" evidence="4">
    <location>
        <begin position="113"/>
        <end position="163"/>
    </location>
</feature>
<dbReference type="AlphaFoldDB" id="A0A978UUV9"/>
<dbReference type="Pfam" id="PF03107">
    <property type="entry name" value="C1_2"/>
    <property type="match status" value="4"/>
</dbReference>
<evidence type="ECO:0000313" key="6">
    <source>
        <dbReference type="Proteomes" id="UP000813462"/>
    </source>
</evidence>
<evidence type="ECO:0000256" key="3">
    <source>
        <dbReference type="ARBA" id="ARBA00022833"/>
    </source>
</evidence>
<name>A0A978UUV9_ZIZJJ</name>
<proteinExistence type="predicted"/>
<protein>
    <recommendedName>
        <fullName evidence="4">Phorbol-ester/DAG-type domain-containing protein</fullName>
    </recommendedName>
</protein>
<accession>A0A978UUV9</accession>
<dbReference type="EMBL" id="JAEACU010000009">
    <property type="protein sequence ID" value="KAH7518659.1"/>
    <property type="molecule type" value="Genomic_DNA"/>
</dbReference>
<evidence type="ECO:0000313" key="5">
    <source>
        <dbReference type="EMBL" id="KAH7518659.1"/>
    </source>
</evidence>
<keyword evidence="3" id="KW-0862">Zinc</keyword>
<dbReference type="PANTHER" id="PTHR46288">
    <property type="entry name" value="PHORBOL-ESTER/DAG-TYPE DOMAIN-CONTAINING PROTEIN"/>
    <property type="match status" value="1"/>
</dbReference>
<evidence type="ECO:0000256" key="2">
    <source>
        <dbReference type="ARBA" id="ARBA00022737"/>
    </source>
</evidence>
<dbReference type="InterPro" id="IPR004146">
    <property type="entry name" value="DC1"/>
</dbReference>
<dbReference type="Gene3D" id="3.30.60.20">
    <property type="match status" value="1"/>
</dbReference>
<dbReference type="SUPFAM" id="SSF57889">
    <property type="entry name" value="Cysteine-rich domain"/>
    <property type="match status" value="2"/>
</dbReference>
<sequence>MEVKHFMHEHPLVPSENVNERVWCSICERSIKGPNYACVPCKFYLHKSCAEFPQHLNHSFHPEHPLTLCTAEPGRSFGCQFCSTAFSNKSSYNCSECKFVMDTACALLVQKINHPFHPLVLFPNSDYWCDSCHRSFTDTFAFHCKACNFTMDYNCALMDPITCEGHEHIQHFSHQHPMELLGKDDECRMLCYACSLWRSAPIYGCRKCMYFLHKSCAELPLELRHPFHPSHTLLLRDLHGEVCNSCLQPDRNFVFHCKSCNFNLGVECIPLIPTIKYLGHNHLLCLMEDVDSKFQCNGYDTYCKTILNNLDFDEQLILERYFKWDAWDARYEDQYHHHHHQEGVRHSNLEFEHGDTDSTDDISGQGFSSMNDQDFEKFLYRLDNVHRHLETFKLIPEDLELADIIQVEGYMVPWKLAPVLKDLLTKHGDISEGSELTLEMKSVTFCLLCRVLNSMRKTRIIDITEDLLKEWYFYLKYTNDCGFKTQFIFHHLEEVRRACFGVQASRHETNISKKLGRKIAKLEAKLEKYKVFREEYKEKSSFEKSDLMKQCLSKASKLKWNTACDGLL</sequence>
<evidence type="ECO:0000256" key="1">
    <source>
        <dbReference type="ARBA" id="ARBA00022723"/>
    </source>
</evidence>
<organism evidence="5 6">
    <name type="scientific">Ziziphus jujuba var. spinosa</name>
    <dbReference type="NCBI Taxonomy" id="714518"/>
    <lineage>
        <taxon>Eukaryota</taxon>
        <taxon>Viridiplantae</taxon>
        <taxon>Streptophyta</taxon>
        <taxon>Embryophyta</taxon>
        <taxon>Tracheophyta</taxon>
        <taxon>Spermatophyta</taxon>
        <taxon>Magnoliopsida</taxon>
        <taxon>eudicotyledons</taxon>
        <taxon>Gunneridae</taxon>
        <taxon>Pentapetalae</taxon>
        <taxon>rosids</taxon>
        <taxon>fabids</taxon>
        <taxon>Rosales</taxon>
        <taxon>Rhamnaceae</taxon>
        <taxon>Paliureae</taxon>
        <taxon>Ziziphus</taxon>
    </lineage>
</organism>
<dbReference type="Proteomes" id="UP000813462">
    <property type="component" value="Unassembled WGS sequence"/>
</dbReference>
<dbReference type="PANTHER" id="PTHR46288:SF27">
    <property type="entry name" value="CYSTEINE_HISTIDINE-RICH C1 DOMAIN FAMILY PROTEIN"/>
    <property type="match status" value="1"/>
</dbReference>